<dbReference type="EMBL" id="CP002158">
    <property type="protein sequence ID" value="ADL24558.1"/>
    <property type="molecule type" value="Genomic_DNA"/>
</dbReference>
<protein>
    <recommendedName>
        <fullName evidence="1">GSCFA domain-containing protein</fullName>
    </recommendedName>
</protein>
<name>D9SAD6_FIBSS</name>
<dbReference type="PATRIC" id="fig|59374.8.peg.1427"/>
<dbReference type="Pfam" id="PF08885">
    <property type="entry name" value="GSCFA"/>
    <property type="match status" value="1"/>
</dbReference>
<evidence type="ECO:0000259" key="1">
    <source>
        <dbReference type="Pfam" id="PF08885"/>
    </source>
</evidence>
<organism evidence="2 3">
    <name type="scientific">Fibrobacter succinogenes (strain ATCC 19169 / S85)</name>
    <dbReference type="NCBI Taxonomy" id="59374"/>
    <lineage>
        <taxon>Bacteria</taxon>
        <taxon>Pseudomonadati</taxon>
        <taxon>Fibrobacterota</taxon>
        <taxon>Fibrobacteria</taxon>
        <taxon>Fibrobacterales</taxon>
        <taxon>Fibrobacteraceae</taxon>
        <taxon>Fibrobacter</taxon>
    </lineage>
</organism>
<dbReference type="Proteomes" id="UP000000517">
    <property type="component" value="Chromosome"/>
</dbReference>
<dbReference type="STRING" id="59374.FSU_1479"/>
<evidence type="ECO:0000313" key="2">
    <source>
        <dbReference type="EMBL" id="ADL24558.1"/>
    </source>
</evidence>
<accession>D9SAD6</accession>
<dbReference type="HOGENOM" id="CLU_075057_0_0_0"/>
<reference evidence="3" key="1">
    <citation type="submission" date="2010-08" db="EMBL/GenBank/DDBJ databases">
        <title>Complete sequence of Fibrobacter succinogenes subsp. succinogenes S85.</title>
        <authorList>
            <person name="Durkin A.S."/>
            <person name="Nelson K.E."/>
            <person name="Morrison M."/>
            <person name="Forsberg C.W."/>
            <person name="Wilson D.B."/>
            <person name="Russell J.B."/>
            <person name="Cann I.K.O."/>
            <person name="Mackie R.I."/>
            <person name="White B.A."/>
        </authorList>
    </citation>
    <scope>NUCLEOTIDE SEQUENCE [LARGE SCALE GENOMIC DNA]</scope>
    <source>
        <strain evidence="3">ATCC 19169 / S85</strain>
    </source>
</reference>
<feature type="domain" description="GSCFA" evidence="1">
    <location>
        <begin position="56"/>
        <end position="314"/>
    </location>
</feature>
<dbReference type="InterPro" id="IPR014982">
    <property type="entry name" value="GSCFA"/>
</dbReference>
<sequence length="375" mass="42873">MIFTIILKILKVIRKIIEFHNMKNIVEITYYIYFMDFFTKINIPAANWQIDYNSRLAFFGSCFADNISAQFASRKFNVLANPFGTVYNPLSAAMQIKAIANGKIFGEADVFQDTRLGVSENGNEIRGPWHCWDAHSSLSAATREECIAKLNETTANAREFLQKADTVFITLGTAFVYFLRENGVAVSNCHRQNPNLFIRKMISVDHAAEALKSIVHDLLKIKRDGIGENRELHIVFTVSPLRHLSDGAHENTLSKATLQLAIEKVTREIVTEPATTISYFPSYEIVMDELRDYRFYDDDMIHLSKTAEGYIFERMTETYCSEKTREDIRKVEKFMKMANHRIQDESSTATATFQQKLQAEAQKLESQIAGLELNV</sequence>
<gene>
    <name evidence="2" type="ordered locus">FSU_1479</name>
</gene>
<dbReference type="KEGG" id="fsc:FSU_1479"/>
<dbReference type="AlphaFoldDB" id="D9SAD6"/>
<proteinExistence type="predicted"/>
<dbReference type="eggNOG" id="COG2755">
    <property type="taxonomic scope" value="Bacteria"/>
</dbReference>
<evidence type="ECO:0000313" key="3">
    <source>
        <dbReference type="Proteomes" id="UP000000517"/>
    </source>
</evidence>